<name>D5SKZ5_STRCL</name>
<geneLocation type="plasmid" evidence="3 4">
    <name>pSCL4</name>
</geneLocation>
<evidence type="ECO:0000259" key="2">
    <source>
        <dbReference type="Pfam" id="PF00857"/>
    </source>
</evidence>
<dbReference type="SUPFAM" id="SSF52499">
    <property type="entry name" value="Isochorismatase-like hydrolases"/>
    <property type="match status" value="1"/>
</dbReference>
<dbReference type="EMBL" id="CM000914">
    <property type="protein sequence ID" value="EFG04588.2"/>
    <property type="molecule type" value="Genomic_DNA"/>
</dbReference>
<gene>
    <name evidence="3" type="ORF">SCLAV_p1102</name>
</gene>
<evidence type="ECO:0000313" key="4">
    <source>
        <dbReference type="Proteomes" id="UP000002357"/>
    </source>
</evidence>
<dbReference type="GO" id="GO:0016787">
    <property type="term" value="F:hydrolase activity"/>
    <property type="evidence" value="ECO:0007669"/>
    <property type="project" value="UniProtKB-KW"/>
</dbReference>
<keyword evidence="3" id="KW-0614">Plasmid</keyword>
<dbReference type="InterPro" id="IPR000868">
    <property type="entry name" value="Isochorismatase-like_dom"/>
</dbReference>
<dbReference type="AlphaFoldDB" id="D5SKZ5"/>
<organism evidence="3 4">
    <name type="scientific">Streptomyces clavuligerus</name>
    <dbReference type="NCBI Taxonomy" id="1901"/>
    <lineage>
        <taxon>Bacteria</taxon>
        <taxon>Bacillati</taxon>
        <taxon>Actinomycetota</taxon>
        <taxon>Actinomycetes</taxon>
        <taxon>Kitasatosporales</taxon>
        <taxon>Streptomycetaceae</taxon>
        <taxon>Streptomyces</taxon>
    </lineage>
</organism>
<keyword evidence="3" id="KW-0378">Hydrolase</keyword>
<dbReference type="Gene3D" id="3.40.50.850">
    <property type="entry name" value="Isochorismatase-like"/>
    <property type="match status" value="1"/>
</dbReference>
<dbReference type="eggNOG" id="COG1335">
    <property type="taxonomic scope" value="Bacteria"/>
</dbReference>
<evidence type="ECO:0000256" key="1">
    <source>
        <dbReference type="SAM" id="MobiDB-lite"/>
    </source>
</evidence>
<dbReference type="PANTHER" id="PTHR43559:SF3">
    <property type="entry name" value="HYDROLASE YCAC-RELATED"/>
    <property type="match status" value="1"/>
</dbReference>
<proteinExistence type="predicted"/>
<feature type="region of interest" description="Disordered" evidence="1">
    <location>
        <begin position="1"/>
        <end position="21"/>
    </location>
</feature>
<dbReference type="Pfam" id="PF00857">
    <property type="entry name" value="Isochorismatase"/>
    <property type="match status" value="1"/>
</dbReference>
<dbReference type="PANTHER" id="PTHR43559">
    <property type="entry name" value="HYDROLASE YCAC-RELATED"/>
    <property type="match status" value="1"/>
</dbReference>
<protein>
    <submittedName>
        <fullName evidence="3">Hydrolase, isochorismatase family protein</fullName>
    </submittedName>
</protein>
<sequence length="244" mass="25673">MNAHATKGVARGHPPRPPRRSILLTEHRNMSDNSYLTDRLTPENTGILLVDHQTGLILGVQDHDQNQVRRNARALARTAKVFGLPVVATTSAPQGPNGPLLPELVAELPAGAPVIHRSGEVDAFDDPAFEAAVRAMDRPNLVIAGVITDVCLMFASLSALGRGYKVHSVLDASGTTNQLARETSLLRLQNAGATLNSTVGVISELLRDWKNPGGPGTADIFSNLAMPFYGAVSASHAAAGGNNG</sequence>
<evidence type="ECO:0000313" key="3">
    <source>
        <dbReference type="EMBL" id="EFG04588.2"/>
    </source>
</evidence>
<feature type="domain" description="Isochorismatase-like" evidence="2">
    <location>
        <begin position="46"/>
        <end position="197"/>
    </location>
</feature>
<dbReference type="InterPro" id="IPR036380">
    <property type="entry name" value="Isochorismatase-like_sf"/>
</dbReference>
<keyword evidence="4" id="KW-1185">Reference proteome</keyword>
<reference evidence="3 4" key="1">
    <citation type="journal article" date="2010" name="Genome Biol. Evol.">
        <title>The sequence of a 1.8-mb bacterial linear plasmid reveals a rich evolutionary reservoir of secondary metabolic pathways.</title>
        <authorList>
            <person name="Medema M.H."/>
            <person name="Trefzer A."/>
            <person name="Kovalchuk A."/>
            <person name="van den Berg M."/>
            <person name="Mueller U."/>
            <person name="Heijne W."/>
            <person name="Wu L."/>
            <person name="Alam M.T."/>
            <person name="Ronning C.M."/>
            <person name="Nierman W.C."/>
            <person name="Bovenberg R.A.L."/>
            <person name="Breitling R."/>
            <person name="Takano E."/>
        </authorList>
    </citation>
    <scope>NUCLEOTIDE SEQUENCE [LARGE SCALE GENOMIC DNA]</scope>
    <source>
        <strain evidence="4">ATCC 27064 / DSM 738 / JCM 4710 / NBRC 13307 / NCIMB 12785 / NRRL 3585 / VKM Ac-602</strain>
        <plasmid evidence="3">pSCL4</plasmid>
    </source>
</reference>
<dbReference type="InterPro" id="IPR053152">
    <property type="entry name" value="Hydrolase_YcaC-like"/>
</dbReference>
<accession>D5SKZ5</accession>
<dbReference type="Proteomes" id="UP000002357">
    <property type="component" value="Plasmid pSCL4"/>
</dbReference>